<evidence type="ECO:0000313" key="2">
    <source>
        <dbReference type="Proteomes" id="UP001141253"/>
    </source>
</evidence>
<comment type="caution">
    <text evidence="1">The sequence shown here is derived from an EMBL/GenBank/DDBJ whole genome shotgun (WGS) entry which is preliminary data.</text>
</comment>
<dbReference type="Pfam" id="PF16940">
    <property type="entry name" value="Tic110"/>
    <property type="match status" value="1"/>
</dbReference>
<reference evidence="1" key="1">
    <citation type="submission" date="2022-10" db="EMBL/GenBank/DDBJ databases">
        <authorList>
            <person name="Hyden B.L."/>
            <person name="Feng K."/>
            <person name="Yates T."/>
            <person name="Jawdy S."/>
            <person name="Smart L.B."/>
            <person name="Muchero W."/>
        </authorList>
    </citation>
    <scope>NUCLEOTIDE SEQUENCE</scope>
    <source>
        <tissue evidence="1">Shoot tip</tissue>
    </source>
</reference>
<dbReference type="Proteomes" id="UP001141253">
    <property type="component" value="Chromosome 19"/>
</dbReference>
<protein>
    <submittedName>
        <fullName evidence="1">Uncharacterized protein</fullName>
    </submittedName>
</protein>
<reference evidence="1" key="2">
    <citation type="journal article" date="2023" name="Int. J. Mol. Sci.">
        <title>De Novo Assembly and Annotation of 11 Diverse Shrub Willow (Salix) Genomes Reveals Novel Gene Organization in Sex-Linked Regions.</title>
        <authorList>
            <person name="Hyden B."/>
            <person name="Feng K."/>
            <person name="Yates T.B."/>
            <person name="Jawdy S."/>
            <person name="Cereghino C."/>
            <person name="Smart L.B."/>
            <person name="Muchero W."/>
        </authorList>
    </citation>
    <scope>NUCLEOTIDE SEQUENCE</scope>
    <source>
        <tissue evidence="1">Shoot tip</tissue>
    </source>
</reference>
<dbReference type="PANTHER" id="PTHR34935">
    <property type="entry name" value="PROTEIN TIC110, CHLOROPLASTIC"/>
    <property type="match status" value="1"/>
</dbReference>
<sequence length="212" mass="23534">MKSRTRTVQDVVKVVEELDKILAFDNKLISLKNHEDAASFACGDGPVSVSGGKYDSEREKDDLKLLYRAYVTDALSGGRMEEHKLAALNQLKNIFGLGKREAESITLDITSKVYRKRLAQAVSSGDLEFSDSKAAFLQNLCEELHFDPQKATAIHEEIYRQKLQQCAADGVLSDEDVKALTRLRVMLCIPQHTIDAAHSDICGSLFEKVVSS</sequence>
<name>A0ABQ9AN97_9ROSI</name>
<dbReference type="InterPro" id="IPR031610">
    <property type="entry name" value="TIC110"/>
</dbReference>
<dbReference type="PANTHER" id="PTHR34935:SF3">
    <property type="entry name" value="PROTEIN TIC110, CHLOROPLASTIC"/>
    <property type="match status" value="1"/>
</dbReference>
<keyword evidence="2" id="KW-1185">Reference proteome</keyword>
<organism evidence="1 2">
    <name type="scientific">Salix suchowensis</name>
    <dbReference type="NCBI Taxonomy" id="1278906"/>
    <lineage>
        <taxon>Eukaryota</taxon>
        <taxon>Viridiplantae</taxon>
        <taxon>Streptophyta</taxon>
        <taxon>Embryophyta</taxon>
        <taxon>Tracheophyta</taxon>
        <taxon>Spermatophyta</taxon>
        <taxon>Magnoliopsida</taxon>
        <taxon>eudicotyledons</taxon>
        <taxon>Gunneridae</taxon>
        <taxon>Pentapetalae</taxon>
        <taxon>rosids</taxon>
        <taxon>fabids</taxon>
        <taxon>Malpighiales</taxon>
        <taxon>Salicaceae</taxon>
        <taxon>Saliceae</taxon>
        <taxon>Salix</taxon>
    </lineage>
</organism>
<dbReference type="EMBL" id="JAPFFI010000018">
    <property type="protein sequence ID" value="KAJ6349172.1"/>
    <property type="molecule type" value="Genomic_DNA"/>
</dbReference>
<proteinExistence type="predicted"/>
<gene>
    <name evidence="1" type="ORF">OIU77_006706</name>
</gene>
<evidence type="ECO:0000313" key="1">
    <source>
        <dbReference type="EMBL" id="KAJ6349172.1"/>
    </source>
</evidence>
<accession>A0ABQ9AN97</accession>